<name>A0A917EBE9_9SPHN</name>
<organism evidence="1 2">
    <name type="scientific">Sandarakinorhabdus glacialis</name>
    <dbReference type="NCBI Taxonomy" id="1614636"/>
    <lineage>
        <taxon>Bacteria</taxon>
        <taxon>Pseudomonadati</taxon>
        <taxon>Pseudomonadota</taxon>
        <taxon>Alphaproteobacteria</taxon>
        <taxon>Sphingomonadales</taxon>
        <taxon>Sphingosinicellaceae</taxon>
        <taxon>Sandarakinorhabdus</taxon>
    </lineage>
</organism>
<dbReference type="AlphaFoldDB" id="A0A917EBE9"/>
<reference evidence="1" key="1">
    <citation type="journal article" date="2014" name="Int. J. Syst. Evol. Microbiol.">
        <title>Complete genome sequence of Corynebacterium casei LMG S-19264T (=DSM 44701T), isolated from a smear-ripened cheese.</title>
        <authorList>
            <consortium name="US DOE Joint Genome Institute (JGI-PGF)"/>
            <person name="Walter F."/>
            <person name="Albersmeier A."/>
            <person name="Kalinowski J."/>
            <person name="Ruckert C."/>
        </authorList>
    </citation>
    <scope>NUCLEOTIDE SEQUENCE</scope>
    <source>
        <strain evidence="1">CGMCC 1.15519</strain>
    </source>
</reference>
<proteinExistence type="predicted"/>
<dbReference type="RefSeq" id="WP_188763858.1">
    <property type="nucleotide sequence ID" value="NZ_BMJM01000013.1"/>
</dbReference>
<dbReference type="Proteomes" id="UP000635071">
    <property type="component" value="Unassembled WGS sequence"/>
</dbReference>
<evidence type="ECO:0000313" key="2">
    <source>
        <dbReference type="Proteomes" id="UP000635071"/>
    </source>
</evidence>
<protein>
    <submittedName>
        <fullName evidence="1">Uncharacterized protein</fullName>
    </submittedName>
</protein>
<sequence length="190" mass="19734">MRFTLVQPVRAPVALVSIIGALALSGCSGMNRDGKWPTLAPRAGEISPLVPRTPLGACAGCGQDMIAPPAPPPVAVALPPAPADTVSRLDAIDKAIAEVAAAFPAQRRALRTALAAAAGKADDSNAATEAEVERSRFETLFLPLAVQDKALDAMEDDLAGRAATEAYRERIAGLRARIVTLEADRAQVGY</sequence>
<accession>A0A917EBE9</accession>
<evidence type="ECO:0000313" key="1">
    <source>
        <dbReference type="EMBL" id="GGE20003.1"/>
    </source>
</evidence>
<comment type="caution">
    <text evidence="1">The sequence shown here is derived from an EMBL/GenBank/DDBJ whole genome shotgun (WGS) entry which is preliminary data.</text>
</comment>
<keyword evidence="2" id="KW-1185">Reference proteome</keyword>
<dbReference type="EMBL" id="BMJM01000013">
    <property type="protein sequence ID" value="GGE20003.1"/>
    <property type="molecule type" value="Genomic_DNA"/>
</dbReference>
<reference evidence="1" key="2">
    <citation type="submission" date="2020-09" db="EMBL/GenBank/DDBJ databases">
        <authorList>
            <person name="Sun Q."/>
            <person name="Zhou Y."/>
        </authorList>
    </citation>
    <scope>NUCLEOTIDE SEQUENCE</scope>
    <source>
        <strain evidence="1">CGMCC 1.15519</strain>
    </source>
</reference>
<gene>
    <name evidence="1" type="ORF">GCM10011529_28260</name>
</gene>
<dbReference type="PROSITE" id="PS51257">
    <property type="entry name" value="PROKAR_LIPOPROTEIN"/>
    <property type="match status" value="1"/>
</dbReference>